<dbReference type="EMBL" id="MFKF01000190">
    <property type="protein sequence ID" value="OGG51224.1"/>
    <property type="molecule type" value="Genomic_DNA"/>
</dbReference>
<dbReference type="Proteomes" id="UP000178606">
    <property type="component" value="Unassembled WGS sequence"/>
</dbReference>
<proteinExistence type="predicted"/>
<reference evidence="1 2" key="1">
    <citation type="journal article" date="2016" name="Nat. Commun.">
        <title>Thousands of microbial genomes shed light on interconnected biogeochemical processes in an aquifer system.</title>
        <authorList>
            <person name="Anantharaman K."/>
            <person name="Brown C.T."/>
            <person name="Hug L.A."/>
            <person name="Sharon I."/>
            <person name="Castelle C.J."/>
            <person name="Probst A.J."/>
            <person name="Thomas B.C."/>
            <person name="Singh A."/>
            <person name="Wilkins M.J."/>
            <person name="Karaoz U."/>
            <person name="Brodie E.L."/>
            <person name="Williams K.H."/>
            <person name="Hubbard S.S."/>
            <person name="Banfield J.F."/>
        </authorList>
    </citation>
    <scope>NUCLEOTIDE SEQUENCE [LARGE SCALE GENOMIC DNA]</scope>
    <source>
        <strain evidence="2">RIFCSPLOWO2_12_FULL_64_10</strain>
    </source>
</reference>
<protein>
    <submittedName>
        <fullName evidence="1">Uncharacterized protein</fullName>
    </submittedName>
</protein>
<evidence type="ECO:0000313" key="1">
    <source>
        <dbReference type="EMBL" id="OGG51224.1"/>
    </source>
</evidence>
<name>A0A1F6CPZ1_HANXR</name>
<comment type="caution">
    <text evidence="1">The sequence shown here is derived from an EMBL/GenBank/DDBJ whole genome shotgun (WGS) entry which is preliminary data.</text>
</comment>
<sequence>MTMASDWRVLDAHISELEELEDDLLMAARAGVSGAKGALVALHHHIMEKRKRLREIRER</sequence>
<organism evidence="1 2">
    <name type="scientific">Handelsmanbacteria sp. (strain RIFCSPLOWO2_12_FULL_64_10)</name>
    <dbReference type="NCBI Taxonomy" id="1817868"/>
    <lineage>
        <taxon>Bacteria</taxon>
        <taxon>Candidatus Handelsmaniibacteriota</taxon>
    </lineage>
</organism>
<evidence type="ECO:0000313" key="2">
    <source>
        <dbReference type="Proteomes" id="UP000178606"/>
    </source>
</evidence>
<dbReference type="AlphaFoldDB" id="A0A1F6CPZ1"/>
<gene>
    <name evidence="1" type="ORF">A3F84_17890</name>
</gene>
<accession>A0A1F6CPZ1</accession>